<dbReference type="GO" id="GO:0004568">
    <property type="term" value="F:chitinase activity"/>
    <property type="evidence" value="ECO:0007669"/>
    <property type="project" value="TreeGrafter"/>
</dbReference>
<gene>
    <name evidence="2" type="ORF">OSB1V03_LOCUS14301</name>
</gene>
<dbReference type="SUPFAM" id="SSF51445">
    <property type="entry name" value="(Trans)glycosidases"/>
    <property type="match status" value="1"/>
</dbReference>
<evidence type="ECO:0000313" key="2">
    <source>
        <dbReference type="EMBL" id="CAD7633905.1"/>
    </source>
</evidence>
<feature type="domain" description="GH18" evidence="1">
    <location>
        <begin position="1"/>
        <end position="213"/>
    </location>
</feature>
<dbReference type="Gene3D" id="3.10.50.10">
    <property type="match status" value="1"/>
</dbReference>
<dbReference type="Pfam" id="PF00704">
    <property type="entry name" value="Glyco_hydro_18"/>
    <property type="match status" value="1"/>
</dbReference>
<dbReference type="Gene3D" id="3.20.20.80">
    <property type="entry name" value="Glycosidases"/>
    <property type="match status" value="1"/>
</dbReference>
<protein>
    <recommendedName>
        <fullName evidence="1">GH18 domain-containing protein</fullName>
    </recommendedName>
</protein>
<dbReference type="PROSITE" id="PS51910">
    <property type="entry name" value="GH18_2"/>
    <property type="match status" value="1"/>
</dbReference>
<dbReference type="InterPro" id="IPR050314">
    <property type="entry name" value="Glycosyl_Hydrlase_18"/>
</dbReference>
<dbReference type="Proteomes" id="UP000759131">
    <property type="component" value="Unassembled WGS sequence"/>
</dbReference>
<dbReference type="PANTHER" id="PTHR11177:SF317">
    <property type="entry name" value="CHITINASE 12-RELATED"/>
    <property type="match status" value="1"/>
</dbReference>
<keyword evidence="3" id="KW-1185">Reference proteome</keyword>
<dbReference type="GO" id="GO:0005576">
    <property type="term" value="C:extracellular region"/>
    <property type="evidence" value="ECO:0007669"/>
    <property type="project" value="TreeGrafter"/>
</dbReference>
<dbReference type="InterPro" id="IPR011583">
    <property type="entry name" value="Chitinase_II/V-like_cat"/>
</dbReference>
<feature type="non-terminal residue" evidence="2">
    <location>
        <position position="1"/>
    </location>
</feature>
<proteinExistence type="predicted"/>
<accession>A0A7R9L301</accession>
<dbReference type="GO" id="GO:0005975">
    <property type="term" value="P:carbohydrate metabolic process"/>
    <property type="evidence" value="ECO:0007669"/>
    <property type="project" value="InterPro"/>
</dbReference>
<sequence length="225" mass="24280">ELRAAFDKQTPRLSLSAAVQAGFPGGAINKAYDIPAMAKALDFMSVMTYALAGVWDHKTGHNSAFQKSIDYTQSYVTKGMPKDKVLIGVPFYGNVLTLQNPAQHQMGAPITGAGNIPGGQDGSALYSQMCDLVKNKGWPKETPDQGHDPISYHGNIWVCYDDPYAAYDKSNWAKINGFGGVMVWEIAQDDINGPCCSVKFPMLRAINNGLLGTGQAPATYGCEHK</sequence>
<dbReference type="InterPro" id="IPR017853">
    <property type="entry name" value="GH"/>
</dbReference>
<dbReference type="AlphaFoldDB" id="A0A7R9L301"/>
<name>A0A7R9L301_9ACAR</name>
<dbReference type="InterPro" id="IPR001223">
    <property type="entry name" value="Glyco_hydro18_cat"/>
</dbReference>
<dbReference type="OrthoDB" id="6430753at2759"/>
<dbReference type="EMBL" id="OC868165">
    <property type="protein sequence ID" value="CAD7633905.1"/>
    <property type="molecule type" value="Genomic_DNA"/>
</dbReference>
<dbReference type="SUPFAM" id="SSF54556">
    <property type="entry name" value="Chitinase insertion domain"/>
    <property type="match status" value="1"/>
</dbReference>
<organism evidence="2">
    <name type="scientific">Medioppia subpectinata</name>
    <dbReference type="NCBI Taxonomy" id="1979941"/>
    <lineage>
        <taxon>Eukaryota</taxon>
        <taxon>Metazoa</taxon>
        <taxon>Ecdysozoa</taxon>
        <taxon>Arthropoda</taxon>
        <taxon>Chelicerata</taxon>
        <taxon>Arachnida</taxon>
        <taxon>Acari</taxon>
        <taxon>Acariformes</taxon>
        <taxon>Sarcoptiformes</taxon>
        <taxon>Oribatida</taxon>
        <taxon>Brachypylina</taxon>
        <taxon>Oppioidea</taxon>
        <taxon>Oppiidae</taxon>
        <taxon>Medioppia</taxon>
    </lineage>
</organism>
<dbReference type="GO" id="GO:0008061">
    <property type="term" value="F:chitin binding"/>
    <property type="evidence" value="ECO:0007669"/>
    <property type="project" value="InterPro"/>
</dbReference>
<dbReference type="EMBL" id="CAJPIZ010013590">
    <property type="protein sequence ID" value="CAG2114335.1"/>
    <property type="molecule type" value="Genomic_DNA"/>
</dbReference>
<dbReference type="PANTHER" id="PTHR11177">
    <property type="entry name" value="CHITINASE"/>
    <property type="match status" value="1"/>
</dbReference>
<dbReference type="SMART" id="SM00636">
    <property type="entry name" value="Glyco_18"/>
    <property type="match status" value="1"/>
</dbReference>
<dbReference type="GO" id="GO:0006032">
    <property type="term" value="P:chitin catabolic process"/>
    <property type="evidence" value="ECO:0007669"/>
    <property type="project" value="TreeGrafter"/>
</dbReference>
<reference evidence="2" key="1">
    <citation type="submission" date="2020-11" db="EMBL/GenBank/DDBJ databases">
        <authorList>
            <person name="Tran Van P."/>
        </authorList>
    </citation>
    <scope>NUCLEOTIDE SEQUENCE</scope>
</reference>
<evidence type="ECO:0000259" key="1">
    <source>
        <dbReference type="PROSITE" id="PS51910"/>
    </source>
</evidence>
<dbReference type="InterPro" id="IPR029070">
    <property type="entry name" value="Chitinase_insertion_sf"/>
</dbReference>
<evidence type="ECO:0000313" key="3">
    <source>
        <dbReference type="Proteomes" id="UP000759131"/>
    </source>
</evidence>